<accession>A0A6N3AZ91</accession>
<name>A0A6N3AZ91_9FIRM</name>
<proteinExistence type="predicted"/>
<organism evidence="1">
    <name type="scientific">Veillonella ratti</name>
    <dbReference type="NCBI Taxonomy" id="103892"/>
    <lineage>
        <taxon>Bacteria</taxon>
        <taxon>Bacillati</taxon>
        <taxon>Bacillota</taxon>
        <taxon>Negativicutes</taxon>
        <taxon>Veillonellales</taxon>
        <taxon>Veillonellaceae</taxon>
        <taxon>Veillonella</taxon>
    </lineage>
</organism>
<gene>
    <name evidence="1" type="ORF">VRLFYP33_00883</name>
</gene>
<sequence length="161" mass="18592">MANAKNEKSAVFEKFLISEDITCFDKRNIEDEEDTVVYRSYMQTDMGDMPIFVLLDATIYSVIRVVVGANVVTSENYQAITDFINRENSIYKNFKYYVEQDDNSVYLDCIYISSNTAFEPELLYVLMNQIVQYMPKAVPALKEAMGIEQLPDPFAQHAHEH</sequence>
<evidence type="ECO:0000313" key="1">
    <source>
        <dbReference type="EMBL" id="VYT95857.1"/>
    </source>
</evidence>
<protein>
    <recommendedName>
        <fullName evidence="2">Bacterial sensory transduction regulator</fullName>
    </recommendedName>
</protein>
<reference evidence="1" key="1">
    <citation type="submission" date="2019-11" db="EMBL/GenBank/DDBJ databases">
        <authorList>
            <person name="Feng L."/>
        </authorList>
    </citation>
    <scope>NUCLEOTIDE SEQUENCE</scope>
    <source>
        <strain evidence="1">VrattiLFYP33</strain>
    </source>
</reference>
<evidence type="ECO:0008006" key="2">
    <source>
        <dbReference type="Google" id="ProtNLM"/>
    </source>
</evidence>
<dbReference type="RefSeq" id="WP_021841903.1">
    <property type="nucleotide sequence ID" value="NZ_CACRUX010000037.1"/>
</dbReference>
<dbReference type="AlphaFoldDB" id="A0A6N3AZ91"/>
<dbReference type="EMBL" id="CACRUX010000037">
    <property type="protein sequence ID" value="VYT95857.1"/>
    <property type="molecule type" value="Genomic_DNA"/>
</dbReference>